<keyword evidence="2" id="KW-0812">Transmembrane</keyword>
<protein>
    <submittedName>
        <fullName evidence="4">Metallophosphoesterase family protein</fullName>
    </submittedName>
</protein>
<keyword evidence="5" id="KW-1185">Reference proteome</keyword>
<dbReference type="InterPro" id="IPR004843">
    <property type="entry name" value="Calcineurin-like_PHP"/>
</dbReference>
<dbReference type="InterPro" id="IPR029052">
    <property type="entry name" value="Metallo-depent_PP-like"/>
</dbReference>
<evidence type="ECO:0000313" key="4">
    <source>
        <dbReference type="EMBL" id="MDM7853802.1"/>
    </source>
</evidence>
<evidence type="ECO:0000313" key="5">
    <source>
        <dbReference type="Proteomes" id="UP001529338"/>
    </source>
</evidence>
<keyword evidence="2" id="KW-0472">Membrane</keyword>
<organism evidence="4 5">
    <name type="scientific">Cellulomonas alba</name>
    <dbReference type="NCBI Taxonomy" id="3053467"/>
    <lineage>
        <taxon>Bacteria</taxon>
        <taxon>Bacillati</taxon>
        <taxon>Actinomycetota</taxon>
        <taxon>Actinomycetes</taxon>
        <taxon>Micrococcales</taxon>
        <taxon>Cellulomonadaceae</taxon>
        <taxon>Cellulomonas</taxon>
    </lineage>
</organism>
<sequence length="595" mass="62071">MTEPTTQAARRRRWPGVVLLVLTALFSLVMGVTTASADGSLGPHEARYAVTTDDTVTLDLGPLGTLQIDSPLPLTLGVHVTVQEIPEGLTEVTSATTLAALGTDLHGYVQLFSAPRPTVEAAARALVRDAVVRATTWFVCLVGAWWLLRWLLGPARRRELTVQVAPHRRQIAVGSALALVGFAVLTASSAGGDRGPQGEPASPVFAGTPLAGARVTGRLGGVIDTYGAQAVAAYRNNQRFYARADRNLVAAWTNRQASIDQREAYQRAAAEAAATPEATVSPTTPAGLEAPTVPPLALPTGGETIGPSPTPTPTPTPTTSPEDLVTVVLMSDLHCNVGMAPLVHTLASRSHADLVLDAGDTTMDGTTVEQFCVTTFADAIPKGVDLVTSPGNHDSRQTSARYGRAGATVLSGKVVTADGMRILGDHDPNETRLGSGTAQTGAESTFDEGARLAETACHDQDGVDLLLIHTPDVGLSSLESGCVPAQISGHLHKRFGPEQVGTGVRYISSSSAGATLGRPTIGPLNGTAELTVLRWDPATRRFLDYQLVQVRTDASVAVSDRLPWPVPNPVARTDTAMPGPSSPETASPSPGATAR</sequence>
<dbReference type="CDD" id="cd00838">
    <property type="entry name" value="MPP_superfamily"/>
    <property type="match status" value="1"/>
</dbReference>
<proteinExistence type="predicted"/>
<feature type="compositionally biased region" description="Pro residues" evidence="1">
    <location>
        <begin position="308"/>
        <end position="318"/>
    </location>
</feature>
<dbReference type="RefSeq" id="WP_289453316.1">
    <property type="nucleotide sequence ID" value="NZ_JAUCGQ010000001.1"/>
</dbReference>
<feature type="compositionally biased region" description="Low complexity" evidence="1">
    <location>
        <begin position="268"/>
        <end position="286"/>
    </location>
</feature>
<comment type="caution">
    <text evidence="4">The sequence shown here is derived from an EMBL/GenBank/DDBJ whole genome shotgun (WGS) entry which is preliminary data.</text>
</comment>
<feature type="compositionally biased region" description="Polar residues" evidence="1">
    <location>
        <begin position="582"/>
        <end position="595"/>
    </location>
</feature>
<feature type="domain" description="Calcineurin-like phosphoesterase" evidence="3">
    <location>
        <begin position="326"/>
        <end position="404"/>
    </location>
</feature>
<accession>A0ABT7SDY6</accession>
<dbReference type="Proteomes" id="UP001529338">
    <property type="component" value="Unassembled WGS sequence"/>
</dbReference>
<feature type="region of interest" description="Disordered" evidence="1">
    <location>
        <begin position="566"/>
        <end position="595"/>
    </location>
</feature>
<feature type="transmembrane region" description="Helical" evidence="2">
    <location>
        <begin position="134"/>
        <end position="152"/>
    </location>
</feature>
<dbReference type="SUPFAM" id="SSF56300">
    <property type="entry name" value="Metallo-dependent phosphatases"/>
    <property type="match status" value="1"/>
</dbReference>
<feature type="region of interest" description="Disordered" evidence="1">
    <location>
        <begin position="268"/>
        <end position="320"/>
    </location>
</feature>
<evidence type="ECO:0000256" key="2">
    <source>
        <dbReference type="SAM" id="Phobius"/>
    </source>
</evidence>
<dbReference type="Gene3D" id="3.60.21.10">
    <property type="match status" value="1"/>
</dbReference>
<name>A0ABT7SDY6_9CELL</name>
<evidence type="ECO:0000256" key="1">
    <source>
        <dbReference type="SAM" id="MobiDB-lite"/>
    </source>
</evidence>
<keyword evidence="2" id="KW-1133">Transmembrane helix</keyword>
<evidence type="ECO:0000259" key="3">
    <source>
        <dbReference type="Pfam" id="PF00149"/>
    </source>
</evidence>
<feature type="transmembrane region" description="Helical" evidence="2">
    <location>
        <begin position="172"/>
        <end position="192"/>
    </location>
</feature>
<dbReference type="EMBL" id="JAUCGQ010000001">
    <property type="protein sequence ID" value="MDM7853802.1"/>
    <property type="molecule type" value="Genomic_DNA"/>
</dbReference>
<gene>
    <name evidence="4" type="ORF">QRT04_02565</name>
</gene>
<reference evidence="4 5" key="1">
    <citation type="submission" date="2023-06" db="EMBL/GenBank/DDBJ databases">
        <title>Cellulomonas sp. MW4 Whole genome sequence.</title>
        <authorList>
            <person name="Park S."/>
        </authorList>
    </citation>
    <scope>NUCLEOTIDE SEQUENCE [LARGE SCALE GENOMIC DNA]</scope>
    <source>
        <strain evidence="4 5">MW4</strain>
    </source>
</reference>
<dbReference type="Pfam" id="PF00149">
    <property type="entry name" value="Metallophos"/>
    <property type="match status" value="1"/>
</dbReference>